<gene>
    <name evidence="9" type="ORF">M421DRAFT_52764</name>
</gene>
<dbReference type="InterPro" id="IPR019383">
    <property type="entry name" value="Golgin_A_7/ERF4"/>
</dbReference>
<evidence type="ECO:0000256" key="7">
    <source>
        <dbReference type="SAM" id="MobiDB-lite"/>
    </source>
</evidence>
<dbReference type="EMBL" id="ML978957">
    <property type="protein sequence ID" value="KAF1933550.1"/>
    <property type="molecule type" value="Genomic_DNA"/>
</dbReference>
<dbReference type="PANTHER" id="PTHR13254:SF0">
    <property type="entry name" value="GOLGIN SUBFAMILY A MEMBER 7_ERF4 DOMAIN-CONTAINING PROTEIN"/>
    <property type="match status" value="1"/>
</dbReference>
<accession>A0A6A5S1S6</accession>
<evidence type="ECO:0000313" key="10">
    <source>
        <dbReference type="Proteomes" id="UP000800082"/>
    </source>
</evidence>
<reference evidence="9" key="1">
    <citation type="journal article" date="2020" name="Stud. Mycol.">
        <title>101 Dothideomycetes genomes: a test case for predicting lifestyles and emergence of pathogens.</title>
        <authorList>
            <person name="Haridas S."/>
            <person name="Albert R."/>
            <person name="Binder M."/>
            <person name="Bloem J."/>
            <person name="Labutti K."/>
            <person name="Salamov A."/>
            <person name="Andreopoulos B."/>
            <person name="Baker S."/>
            <person name="Barry K."/>
            <person name="Bills G."/>
            <person name="Bluhm B."/>
            <person name="Cannon C."/>
            <person name="Castanera R."/>
            <person name="Culley D."/>
            <person name="Daum C."/>
            <person name="Ezra D."/>
            <person name="Gonzalez J."/>
            <person name="Henrissat B."/>
            <person name="Kuo A."/>
            <person name="Liang C."/>
            <person name="Lipzen A."/>
            <person name="Lutzoni F."/>
            <person name="Magnuson J."/>
            <person name="Mondo S."/>
            <person name="Nolan M."/>
            <person name="Ohm R."/>
            <person name="Pangilinan J."/>
            <person name="Park H.-J."/>
            <person name="Ramirez L."/>
            <person name="Alfaro M."/>
            <person name="Sun H."/>
            <person name="Tritt A."/>
            <person name="Yoshinaga Y."/>
            <person name="Zwiers L.-H."/>
            <person name="Turgeon B."/>
            <person name="Goodwin S."/>
            <person name="Spatafora J."/>
            <person name="Crous P."/>
            <person name="Grigoriev I."/>
        </authorList>
    </citation>
    <scope>NUCLEOTIDE SEQUENCE</scope>
    <source>
        <strain evidence="9">CBS 183.55</strain>
    </source>
</reference>
<keyword evidence="10" id="KW-1185">Reference proteome</keyword>
<feature type="compositionally biased region" description="Basic and acidic residues" evidence="7">
    <location>
        <begin position="105"/>
        <end position="114"/>
    </location>
</feature>
<dbReference type="PANTHER" id="PTHR13254">
    <property type="entry name" value="GOLGI AUTOANTIGEN, GOLGIN SUBFAMILY A, 7"/>
    <property type="match status" value="1"/>
</dbReference>
<dbReference type="InterPro" id="IPR051371">
    <property type="entry name" value="Ras_palmitoyltransferase"/>
</dbReference>
<evidence type="ECO:0000256" key="2">
    <source>
        <dbReference type="ARBA" id="ARBA00007732"/>
    </source>
</evidence>
<dbReference type="OrthoDB" id="5377273at2759"/>
<evidence type="ECO:0000313" key="9">
    <source>
        <dbReference type="EMBL" id="KAF1933550.1"/>
    </source>
</evidence>
<dbReference type="GO" id="GO:0006612">
    <property type="term" value="P:protein targeting to membrane"/>
    <property type="evidence" value="ECO:0007669"/>
    <property type="project" value="TreeGrafter"/>
</dbReference>
<dbReference type="GO" id="GO:0031211">
    <property type="term" value="C:endoplasmic reticulum palmitoyltransferase complex"/>
    <property type="evidence" value="ECO:0007669"/>
    <property type="project" value="TreeGrafter"/>
</dbReference>
<keyword evidence="5" id="KW-0256">Endoplasmic reticulum</keyword>
<feature type="compositionally biased region" description="Basic residues" evidence="7">
    <location>
        <begin position="83"/>
        <end position="99"/>
    </location>
</feature>
<feature type="region of interest" description="Disordered" evidence="7">
    <location>
        <begin position="1"/>
        <end position="27"/>
    </location>
</feature>
<feature type="compositionally biased region" description="Basic and acidic residues" evidence="7">
    <location>
        <begin position="158"/>
        <end position="172"/>
    </location>
</feature>
<dbReference type="Pfam" id="PF10256">
    <property type="entry name" value="Erf4"/>
    <property type="match status" value="1"/>
</dbReference>
<comment type="similarity">
    <text evidence="2">Belongs to the ERF4 family.</text>
</comment>
<dbReference type="AlphaFoldDB" id="A0A6A5S1S6"/>
<dbReference type="GO" id="GO:0005789">
    <property type="term" value="C:endoplasmic reticulum membrane"/>
    <property type="evidence" value="ECO:0007669"/>
    <property type="project" value="UniProtKB-SubCell"/>
</dbReference>
<dbReference type="GeneID" id="54352715"/>
<sequence>TITSRSPPPATAPPAATATETPPPQRWSLTNRIFSLSLRGVYPAPSASAGPPRRPGRLWNPENSSPRARPAASRLQQQQQHQDHHHHHHHQLSHHHHHPPNVPLERPRSERDEYPLLTLPQRHQSRQSPASSSLLVERPTAGDDINRSGRTSIGLPRDQARARTSLQHDDQSRPPTPGPSMSVAYDAPPPSAPQHAATLDVEAGKRAPPQSQAGRASLPDSARTSLSRSRSNRTHGDGDDASEFPWGPSHPCFPHPNPHVPLDSDLYDATKIIRIKRDWMVKGDLAPTFANLYPEILDPLINEDEFRELVKKINDSLLAAFDPFTFRAWLDSVMGVATFWLWDDVGMSGVKRQLNELESWIDQWNREVGEKEAVKIIPLRRTGYLTLDIQIPDPHLGPDNGTASRPDTREVEFGHEVRQKHEDFESYTIPTPTLQVNSMPPAIQTQS</sequence>
<feature type="compositionally biased region" description="Pro residues" evidence="7">
    <location>
        <begin position="1"/>
        <end position="12"/>
    </location>
</feature>
<name>A0A6A5S1S6_9PLEO</name>
<evidence type="ECO:0000259" key="8">
    <source>
        <dbReference type="Pfam" id="PF10256"/>
    </source>
</evidence>
<feature type="non-terminal residue" evidence="9">
    <location>
        <position position="1"/>
    </location>
</feature>
<protein>
    <recommendedName>
        <fullName evidence="4">Ras modification protein ERF4</fullName>
    </recommendedName>
</protein>
<proteinExistence type="inferred from homology"/>
<evidence type="ECO:0000256" key="5">
    <source>
        <dbReference type="ARBA" id="ARBA00022824"/>
    </source>
</evidence>
<comment type="subunit">
    <text evidence="3">Interacts with ERF2.</text>
</comment>
<keyword evidence="6" id="KW-0472">Membrane</keyword>
<evidence type="ECO:0000256" key="3">
    <source>
        <dbReference type="ARBA" id="ARBA00011396"/>
    </source>
</evidence>
<evidence type="ECO:0000256" key="4">
    <source>
        <dbReference type="ARBA" id="ARBA00018463"/>
    </source>
</evidence>
<feature type="region of interest" description="Disordered" evidence="7">
    <location>
        <begin position="42"/>
        <end position="257"/>
    </location>
</feature>
<dbReference type="RefSeq" id="XP_033453798.1">
    <property type="nucleotide sequence ID" value="XM_033595048.1"/>
</dbReference>
<evidence type="ECO:0000256" key="1">
    <source>
        <dbReference type="ARBA" id="ARBA00004406"/>
    </source>
</evidence>
<organism evidence="9 10">
    <name type="scientific">Didymella exigua CBS 183.55</name>
    <dbReference type="NCBI Taxonomy" id="1150837"/>
    <lineage>
        <taxon>Eukaryota</taxon>
        <taxon>Fungi</taxon>
        <taxon>Dikarya</taxon>
        <taxon>Ascomycota</taxon>
        <taxon>Pezizomycotina</taxon>
        <taxon>Dothideomycetes</taxon>
        <taxon>Pleosporomycetidae</taxon>
        <taxon>Pleosporales</taxon>
        <taxon>Pleosporineae</taxon>
        <taxon>Didymellaceae</taxon>
        <taxon>Didymella</taxon>
    </lineage>
</organism>
<comment type="subcellular location">
    <subcellularLocation>
        <location evidence="1">Endoplasmic reticulum membrane</location>
        <topology evidence="1">Peripheral membrane protein</topology>
    </subcellularLocation>
</comment>
<evidence type="ECO:0000256" key="6">
    <source>
        <dbReference type="ARBA" id="ARBA00023136"/>
    </source>
</evidence>
<feature type="domain" description="Golgin subfamily A member 7/ERF4" evidence="8">
    <location>
        <begin position="272"/>
        <end position="388"/>
    </location>
</feature>
<dbReference type="Proteomes" id="UP000800082">
    <property type="component" value="Unassembled WGS sequence"/>
</dbReference>